<keyword evidence="2" id="KW-1185">Reference proteome</keyword>
<evidence type="ECO:0000313" key="1">
    <source>
        <dbReference type="EMBL" id="OBS22653.1"/>
    </source>
</evidence>
<accession>A0A1B8AQ57</accession>
<gene>
    <name evidence="1" type="ORF">FPOA_08986</name>
</gene>
<sequence>MMAETKLDYQCIHRLIIENPWFCKNPLYWTAQHLDLLNIRFRRMDALPEVRLYQKSITSACKSAAFFKILDLMDTKLSHYPEEKAVFMFDTKDVHVSDCYIYHYGSPALCEVPIVGYFHYDDVKWARLKNIRPQSNPGDGGNPPMARVCRIRLRNVTPPEWSEDPYLVRLLVSTEHDPMTAHVFTAHIGIRLLECIYDPALCLESVTWPTIQHSELPIEPYNTFADRLVAELLGFR</sequence>
<comment type="caution">
    <text evidence="1">The sequence shown here is derived from an EMBL/GenBank/DDBJ whole genome shotgun (WGS) entry which is preliminary data.</text>
</comment>
<reference evidence="1 2" key="1">
    <citation type="submission" date="2016-06" db="EMBL/GenBank/DDBJ databases">
        <title>Living apart together: crosstalk between the core and supernumerary genomes in a fungal plant pathogen.</title>
        <authorList>
            <person name="Vanheule A."/>
            <person name="Audenaert K."/>
            <person name="Warris S."/>
            <person name="Van De Geest H."/>
            <person name="Schijlen E."/>
            <person name="Hofte M."/>
            <person name="De Saeger S."/>
            <person name="Haesaert G."/>
            <person name="Waalwijk C."/>
            <person name="Van Der Lee T."/>
        </authorList>
    </citation>
    <scope>NUCLEOTIDE SEQUENCE [LARGE SCALE GENOMIC DNA]</scope>
    <source>
        <strain evidence="1 2">2516</strain>
    </source>
</reference>
<dbReference type="AlphaFoldDB" id="A0A1B8AQ57"/>
<evidence type="ECO:0000313" key="2">
    <source>
        <dbReference type="Proteomes" id="UP000091967"/>
    </source>
</evidence>
<dbReference type="OMA" id="EWSEDPY"/>
<organism evidence="1 2">
    <name type="scientific">Fusarium poae</name>
    <dbReference type="NCBI Taxonomy" id="36050"/>
    <lineage>
        <taxon>Eukaryota</taxon>
        <taxon>Fungi</taxon>
        <taxon>Dikarya</taxon>
        <taxon>Ascomycota</taxon>
        <taxon>Pezizomycotina</taxon>
        <taxon>Sordariomycetes</taxon>
        <taxon>Hypocreomycetidae</taxon>
        <taxon>Hypocreales</taxon>
        <taxon>Nectriaceae</taxon>
        <taxon>Fusarium</taxon>
    </lineage>
</organism>
<dbReference type="EMBL" id="LYXU01000003">
    <property type="protein sequence ID" value="OBS22653.1"/>
    <property type="molecule type" value="Genomic_DNA"/>
</dbReference>
<name>A0A1B8AQ57_FUSPO</name>
<proteinExistence type="predicted"/>
<dbReference type="Proteomes" id="UP000091967">
    <property type="component" value="Unassembled WGS sequence"/>
</dbReference>
<protein>
    <submittedName>
        <fullName evidence="1">Uncharacterized protein</fullName>
    </submittedName>
</protein>